<reference evidence="3 4" key="1">
    <citation type="journal article" date="2014" name="Int. J. Syst. Evol. Microbiol.">
        <title>Complete genome sequence of Corynebacterium casei LMG S-19264T (=DSM 44701T), isolated from a smear-ripened cheese.</title>
        <authorList>
            <consortium name="US DOE Joint Genome Institute (JGI-PGF)"/>
            <person name="Walter F."/>
            <person name="Albersmeier A."/>
            <person name="Kalinowski J."/>
            <person name="Ruckert C."/>
        </authorList>
    </citation>
    <scope>NUCLEOTIDE SEQUENCE [LARGE SCALE GENOMIC DNA]</scope>
    <source>
        <strain evidence="3 4">KCTC 12866</strain>
    </source>
</reference>
<keyword evidence="2" id="KW-0732">Signal</keyword>
<evidence type="ECO:0000313" key="4">
    <source>
        <dbReference type="Proteomes" id="UP000598271"/>
    </source>
</evidence>
<dbReference type="Proteomes" id="UP000598271">
    <property type="component" value="Unassembled WGS sequence"/>
</dbReference>
<protein>
    <submittedName>
        <fullName evidence="3">Uncharacterized protein</fullName>
    </submittedName>
</protein>
<dbReference type="AlphaFoldDB" id="A0A8J3D3R2"/>
<sequence>MRTIHSFLVTIIAMMMSSLEALAQDEQKIKVDPGVSVHNYKHPHKAKKADSMQKVYSRSRYSSRVGIVPRSIIAPRANLLPVTPKYKQRPGWSFFKNSSPTPTRLNPLTNPGNYKTQH</sequence>
<feature type="chain" id="PRO_5035244948" evidence="2">
    <location>
        <begin position="24"/>
        <end position="118"/>
    </location>
</feature>
<feature type="region of interest" description="Disordered" evidence="1">
    <location>
        <begin position="90"/>
        <end position="118"/>
    </location>
</feature>
<evidence type="ECO:0000256" key="1">
    <source>
        <dbReference type="SAM" id="MobiDB-lite"/>
    </source>
</evidence>
<dbReference type="EMBL" id="BMXF01000002">
    <property type="protein sequence ID" value="GHB67299.1"/>
    <property type="molecule type" value="Genomic_DNA"/>
</dbReference>
<evidence type="ECO:0000313" key="3">
    <source>
        <dbReference type="EMBL" id="GHB67299.1"/>
    </source>
</evidence>
<comment type="caution">
    <text evidence="3">The sequence shown here is derived from an EMBL/GenBank/DDBJ whole genome shotgun (WGS) entry which is preliminary data.</text>
</comment>
<keyword evidence="4" id="KW-1185">Reference proteome</keyword>
<feature type="compositionally biased region" description="Low complexity" evidence="1">
    <location>
        <begin position="100"/>
        <end position="111"/>
    </location>
</feature>
<feature type="signal peptide" evidence="2">
    <location>
        <begin position="1"/>
        <end position="23"/>
    </location>
</feature>
<gene>
    <name evidence="3" type="ORF">GCM10007390_20760</name>
</gene>
<proteinExistence type="predicted"/>
<organism evidence="3 4">
    <name type="scientific">Persicitalea jodogahamensis</name>
    <dbReference type="NCBI Taxonomy" id="402147"/>
    <lineage>
        <taxon>Bacteria</taxon>
        <taxon>Pseudomonadati</taxon>
        <taxon>Bacteroidota</taxon>
        <taxon>Cytophagia</taxon>
        <taxon>Cytophagales</taxon>
        <taxon>Spirosomataceae</taxon>
        <taxon>Persicitalea</taxon>
    </lineage>
</organism>
<name>A0A8J3D3R2_9BACT</name>
<accession>A0A8J3D3R2</accession>
<evidence type="ECO:0000256" key="2">
    <source>
        <dbReference type="SAM" id="SignalP"/>
    </source>
</evidence>
<dbReference type="RefSeq" id="WP_189564381.1">
    <property type="nucleotide sequence ID" value="NZ_BMXF01000002.1"/>
</dbReference>